<dbReference type="FunFam" id="3.40.50.300:FF:000163">
    <property type="entry name" value="Multidrug resistance-associated protein member 4"/>
    <property type="match status" value="1"/>
</dbReference>
<dbReference type="CDD" id="cd03244">
    <property type="entry name" value="ABCC_MRP_domain2"/>
    <property type="match status" value="1"/>
</dbReference>
<evidence type="ECO:0000256" key="10">
    <source>
        <dbReference type="SAM" id="Phobius"/>
    </source>
</evidence>
<dbReference type="InterPro" id="IPR003439">
    <property type="entry name" value="ABC_transporter-like_ATP-bd"/>
</dbReference>
<keyword evidence="7" id="KW-0067">ATP-binding</keyword>
<evidence type="ECO:0000256" key="9">
    <source>
        <dbReference type="ARBA" id="ARBA00023136"/>
    </source>
</evidence>
<dbReference type="PROSITE" id="PS50893">
    <property type="entry name" value="ABC_TRANSPORTER_2"/>
    <property type="match status" value="2"/>
</dbReference>
<keyword evidence="9 10" id="KW-0472">Membrane</keyword>
<proteinExistence type="inferred from homology"/>
<feature type="transmembrane region" description="Helical" evidence="10">
    <location>
        <begin position="85"/>
        <end position="108"/>
    </location>
</feature>
<dbReference type="PROSITE" id="PS50929">
    <property type="entry name" value="ABC_TM1F"/>
    <property type="match status" value="2"/>
</dbReference>
<dbReference type="Proteomes" id="UP001162131">
    <property type="component" value="Unassembled WGS sequence"/>
</dbReference>
<dbReference type="Gene3D" id="3.40.50.300">
    <property type="entry name" value="P-loop containing nucleotide triphosphate hydrolases"/>
    <property type="match status" value="2"/>
</dbReference>
<keyword evidence="8 10" id="KW-1133">Transmembrane helix</keyword>
<comment type="subcellular location">
    <subcellularLocation>
        <location evidence="1">Membrane</location>
        <topology evidence="1">Multi-pass membrane protein</topology>
    </subcellularLocation>
</comment>
<dbReference type="EMBL" id="CAJZBQ010000016">
    <property type="protein sequence ID" value="CAG9316734.1"/>
    <property type="molecule type" value="Genomic_DNA"/>
</dbReference>
<feature type="transmembrane region" description="Helical" evidence="10">
    <location>
        <begin position="340"/>
        <end position="366"/>
    </location>
</feature>
<feature type="transmembrane region" description="Helical" evidence="10">
    <location>
        <begin position="803"/>
        <end position="823"/>
    </location>
</feature>
<keyword evidence="6" id="KW-0547">Nucleotide-binding</keyword>
<evidence type="ECO:0000256" key="1">
    <source>
        <dbReference type="ARBA" id="ARBA00004141"/>
    </source>
</evidence>
<accession>A0AAU9IUC9</accession>
<feature type="domain" description="ABC transmembrane type-1" evidence="12">
    <location>
        <begin position="95"/>
        <end position="357"/>
    </location>
</feature>
<dbReference type="InterPro" id="IPR017871">
    <property type="entry name" value="ABC_transporter-like_CS"/>
</dbReference>
<comment type="similarity">
    <text evidence="2">Belongs to the ABC transporter superfamily. ABCC family. Conjugate transporter (TC 3.A.1.208) subfamily.</text>
</comment>
<feature type="transmembrane region" description="Helical" evidence="10">
    <location>
        <begin position="829"/>
        <end position="847"/>
    </location>
</feature>
<name>A0AAU9IUC9_9CILI</name>
<dbReference type="InterPro" id="IPR044746">
    <property type="entry name" value="ABCC_6TM_D1"/>
</dbReference>
<feature type="transmembrane region" description="Helical" evidence="10">
    <location>
        <begin position="120"/>
        <end position="143"/>
    </location>
</feature>
<dbReference type="InterPro" id="IPR027417">
    <property type="entry name" value="P-loop_NTPase"/>
</dbReference>
<dbReference type="InterPro" id="IPR003593">
    <property type="entry name" value="AAA+_ATPase"/>
</dbReference>
<dbReference type="PROSITE" id="PS00211">
    <property type="entry name" value="ABC_TRANSPORTER_1"/>
    <property type="match status" value="2"/>
</dbReference>
<dbReference type="InterPro" id="IPR036640">
    <property type="entry name" value="ABC1_TM_sf"/>
</dbReference>
<evidence type="ECO:0000313" key="13">
    <source>
        <dbReference type="EMBL" id="CAG9316734.1"/>
    </source>
</evidence>
<keyword evidence="4 10" id="KW-0812">Transmembrane</keyword>
<protein>
    <submittedName>
        <fullName evidence="13">Uncharacterized protein</fullName>
    </submittedName>
</protein>
<feature type="transmembrane region" description="Helical" evidence="10">
    <location>
        <begin position="308"/>
        <end position="328"/>
    </location>
</feature>
<keyword evidence="14" id="KW-1185">Reference proteome</keyword>
<evidence type="ECO:0000256" key="5">
    <source>
        <dbReference type="ARBA" id="ARBA00022737"/>
    </source>
</evidence>
<evidence type="ECO:0000256" key="2">
    <source>
        <dbReference type="ARBA" id="ARBA00009726"/>
    </source>
</evidence>
<dbReference type="CDD" id="cd03250">
    <property type="entry name" value="ABCC_MRP_domain1"/>
    <property type="match status" value="1"/>
</dbReference>
<feature type="transmembrane region" description="Helical" evidence="10">
    <location>
        <begin position="195"/>
        <end position="215"/>
    </location>
</feature>
<evidence type="ECO:0000259" key="12">
    <source>
        <dbReference type="PROSITE" id="PS50929"/>
    </source>
</evidence>
<feature type="transmembrane region" description="Helical" evidence="10">
    <location>
        <begin position="915"/>
        <end position="935"/>
    </location>
</feature>
<sequence length="1260" mass="142041">MEEFQCSYDRGNVFNDFFMTWAYSVASFYKKHKATPSNLVSIPKRLRFDEDLEKLENEWEKELKKQRPSFLKALIKVIGWDLIKYAVPGIVSYNLGLVQSVLVIYLVRYLRDNNSKWYDGASYVIAYAGTALVTYYLFCFCSFKIYMLTVKVKSIVPCLIYKKVLGFSSSQILQGNSKGKLENVIASELEFLEGVVAIVALFSVPTLLIGAFFILGFYIGVAGVIGLIIVLLHFPIIYALGKINGKFRLRVAVHSDARIKLITNLIEGIRIIKLYGWEYPYLDLVFKKREIEMRQALKRVKFNSLNRTMGNGGLGLVLFITFVIYISLGNTLDPGVVFATVTILTITHNLISNLGALGVLLLFLFFSSMKRITETLLIKQQKTSARSSKPKFSLMMKNSIFSWNDPEGGNTSSDTNKSFEESQAVLNEINFKLKPGELLIVIGPVGCGKSSLFMGILQEIGLISGEVKINGQIAYSGEDPWIVSGSIRDNILMGLEFNEAFYQNVIKACALEQDIDSFAYGDLTVVGDRGITLSGGQKARVSLARALYTNRDILLLDDPLSAVDSEVSEHLFNKCIKGFLNSKTVILATHQIHYISEADKILVLDSGKQLFFGTYEDLKTKDNISHIVGELMHQFESKEEESNTKIIEEGTKKQVTGDKLSIQEEERAQGSVPLKIYYRFLMFGFNSIAAFPFMLALLVGAQVVYIAILWWLAIWARQNSNDQSNSYFIWGFAIIVGMNYLLSYSRAYILNYRMLCGAKKLHNQALKGMTMTQITFFDKNPTGRMINRFSKDTFLMDEVLMTFFYEFINLSFALLGNVIVLAIVAPPNIAVIGAFFIYVFLLIRNLAPITKDLKRIELTSKSPVLSLCNATVNGIVTIRSLDLQEKCIQDMKNAVTASLRAMFTYQMILRFYQSYTDLGSVFVNILNVMILVLYKDNINESLAAMSISLTISVSNLVTYWAKTVVETENQMASPQRLIEYADIPEEGVFKTEVPFIIGKGRIEIKELSMRYRDNYPYALQNLSFSIEPGQKVGIVGRTGAGKSSIMQVLFRLIDPTSGTILIDGQDYKTVGLHQLRKQMSVIPQSPTIFLASFRDNLDPFHEHSEDEILIALKQTRLTELVNSYPEGINTILAGEGGNLSAGQKQLVCLARALIRKNKIVMMDEATANIDPETDRFIQKKIRKMFRETTMLIVAHRLRTIIDADKIIVMKKGTCKEIGTPSELKSREMSLFRKMIMSTGPQESQYLLNFPYQKSKVSHSN</sequence>
<feature type="domain" description="ABC transporter" evidence="11">
    <location>
        <begin position="1002"/>
        <end position="1236"/>
    </location>
</feature>
<dbReference type="AlphaFoldDB" id="A0AAU9IUC9"/>
<keyword evidence="3" id="KW-0813">Transport</keyword>
<dbReference type="InterPro" id="IPR011527">
    <property type="entry name" value="ABC1_TM_dom"/>
</dbReference>
<dbReference type="Pfam" id="PF00664">
    <property type="entry name" value="ABC_membrane"/>
    <property type="match status" value="2"/>
</dbReference>
<feature type="transmembrane region" description="Helical" evidence="10">
    <location>
        <begin position="221"/>
        <end position="240"/>
    </location>
</feature>
<feature type="domain" description="ABC transporter" evidence="11">
    <location>
        <begin position="410"/>
        <end position="631"/>
    </location>
</feature>
<dbReference type="FunFam" id="3.40.50.300:FF:000973">
    <property type="entry name" value="Multidrug resistance-associated protein 4"/>
    <property type="match status" value="1"/>
</dbReference>
<dbReference type="InterPro" id="IPR050173">
    <property type="entry name" value="ABC_transporter_C-like"/>
</dbReference>
<dbReference type="SUPFAM" id="SSF52540">
    <property type="entry name" value="P-loop containing nucleoside triphosphate hydrolases"/>
    <property type="match status" value="2"/>
</dbReference>
<evidence type="ECO:0000259" key="11">
    <source>
        <dbReference type="PROSITE" id="PS50893"/>
    </source>
</evidence>
<feature type="domain" description="ABC transmembrane type-1" evidence="12">
    <location>
        <begin position="693"/>
        <end position="959"/>
    </location>
</feature>
<organism evidence="13 14">
    <name type="scientific">Blepharisma stoltei</name>
    <dbReference type="NCBI Taxonomy" id="1481888"/>
    <lineage>
        <taxon>Eukaryota</taxon>
        <taxon>Sar</taxon>
        <taxon>Alveolata</taxon>
        <taxon>Ciliophora</taxon>
        <taxon>Postciliodesmatophora</taxon>
        <taxon>Heterotrichea</taxon>
        <taxon>Heterotrichida</taxon>
        <taxon>Blepharismidae</taxon>
        <taxon>Blepharisma</taxon>
    </lineage>
</organism>
<dbReference type="SUPFAM" id="SSF90123">
    <property type="entry name" value="ABC transporter transmembrane region"/>
    <property type="match status" value="2"/>
</dbReference>
<feature type="transmembrane region" description="Helical" evidence="10">
    <location>
        <begin position="727"/>
        <end position="744"/>
    </location>
</feature>
<evidence type="ECO:0000256" key="6">
    <source>
        <dbReference type="ARBA" id="ARBA00022741"/>
    </source>
</evidence>
<dbReference type="GO" id="GO:0140359">
    <property type="term" value="F:ABC-type transporter activity"/>
    <property type="evidence" value="ECO:0007669"/>
    <property type="project" value="InterPro"/>
</dbReference>
<dbReference type="GO" id="GO:0016887">
    <property type="term" value="F:ATP hydrolysis activity"/>
    <property type="evidence" value="ECO:0007669"/>
    <property type="project" value="InterPro"/>
</dbReference>
<dbReference type="GO" id="GO:0016020">
    <property type="term" value="C:membrane"/>
    <property type="evidence" value="ECO:0007669"/>
    <property type="project" value="UniProtKB-SubCell"/>
</dbReference>
<dbReference type="Pfam" id="PF00005">
    <property type="entry name" value="ABC_tran"/>
    <property type="match status" value="2"/>
</dbReference>
<evidence type="ECO:0000256" key="8">
    <source>
        <dbReference type="ARBA" id="ARBA00022989"/>
    </source>
</evidence>
<dbReference type="PANTHER" id="PTHR24223">
    <property type="entry name" value="ATP-BINDING CASSETTE SUB-FAMILY C"/>
    <property type="match status" value="1"/>
</dbReference>
<evidence type="ECO:0000256" key="3">
    <source>
        <dbReference type="ARBA" id="ARBA00022448"/>
    </source>
</evidence>
<dbReference type="SMART" id="SM00382">
    <property type="entry name" value="AAA"/>
    <property type="match status" value="2"/>
</dbReference>
<gene>
    <name evidence="13" type="ORF">BSTOLATCC_MIC16837</name>
</gene>
<dbReference type="GO" id="GO:0005524">
    <property type="term" value="F:ATP binding"/>
    <property type="evidence" value="ECO:0007669"/>
    <property type="project" value="UniProtKB-KW"/>
</dbReference>
<evidence type="ECO:0000256" key="4">
    <source>
        <dbReference type="ARBA" id="ARBA00022692"/>
    </source>
</evidence>
<comment type="caution">
    <text evidence="13">The sequence shown here is derived from an EMBL/GenBank/DDBJ whole genome shotgun (WGS) entry which is preliminary data.</text>
</comment>
<evidence type="ECO:0000313" key="14">
    <source>
        <dbReference type="Proteomes" id="UP001162131"/>
    </source>
</evidence>
<dbReference type="PANTHER" id="PTHR24223:SF456">
    <property type="entry name" value="MULTIDRUG RESISTANCE-ASSOCIATED PROTEIN LETHAL(2)03659"/>
    <property type="match status" value="1"/>
</dbReference>
<dbReference type="Gene3D" id="1.20.1560.10">
    <property type="entry name" value="ABC transporter type 1, transmembrane domain"/>
    <property type="match status" value="2"/>
</dbReference>
<feature type="transmembrane region" description="Helical" evidence="10">
    <location>
        <begin position="688"/>
        <end position="715"/>
    </location>
</feature>
<evidence type="ECO:0000256" key="7">
    <source>
        <dbReference type="ARBA" id="ARBA00022840"/>
    </source>
</evidence>
<reference evidence="13" key="1">
    <citation type="submission" date="2021-09" db="EMBL/GenBank/DDBJ databases">
        <authorList>
            <consortium name="AG Swart"/>
            <person name="Singh M."/>
            <person name="Singh A."/>
            <person name="Seah K."/>
            <person name="Emmerich C."/>
        </authorList>
    </citation>
    <scope>NUCLEOTIDE SEQUENCE</scope>
    <source>
        <strain evidence="13">ATCC30299</strain>
    </source>
</reference>
<keyword evidence="5" id="KW-0677">Repeat</keyword>
<dbReference type="CDD" id="cd18579">
    <property type="entry name" value="ABC_6TM_ABCC_D1"/>
    <property type="match status" value="1"/>
</dbReference>
<dbReference type="CDD" id="cd18580">
    <property type="entry name" value="ABC_6TM_ABCC_D2"/>
    <property type="match status" value="1"/>
</dbReference>
<dbReference type="InterPro" id="IPR044726">
    <property type="entry name" value="ABCC_6TM_D2"/>
</dbReference>